<evidence type="ECO:0000313" key="2">
    <source>
        <dbReference type="EMBL" id="GEB32116.1"/>
    </source>
</evidence>
<dbReference type="STRING" id="54914.AV540_01215"/>
<proteinExistence type="predicted"/>
<dbReference type="PANTHER" id="PTHR30411:SF1">
    <property type="entry name" value="CYTOPLASMIC PROTEIN"/>
    <property type="match status" value="1"/>
</dbReference>
<dbReference type="Pfam" id="PF04073">
    <property type="entry name" value="tRNA_edit"/>
    <property type="match status" value="1"/>
</dbReference>
<feature type="domain" description="YbaK/aminoacyl-tRNA synthetase-associated" evidence="1">
    <location>
        <begin position="29"/>
        <end position="145"/>
    </location>
</feature>
<dbReference type="RefSeq" id="WP_122966235.1">
    <property type="nucleotide sequence ID" value="NZ_BJMH01000006.1"/>
</dbReference>
<dbReference type="Gene3D" id="3.90.960.10">
    <property type="entry name" value="YbaK/aminoacyl-tRNA synthetase-associated domain"/>
    <property type="match status" value="1"/>
</dbReference>
<dbReference type="CDD" id="cd04333">
    <property type="entry name" value="ProX_deacylase"/>
    <property type="match status" value="1"/>
</dbReference>
<dbReference type="InterPro" id="IPR007214">
    <property type="entry name" value="YbaK/aa-tRNA-synth-assoc-dom"/>
</dbReference>
<accession>A0A4Y3PJH4</accession>
<gene>
    <name evidence="2" type="ORF">BPA01_16960</name>
</gene>
<keyword evidence="3" id="KW-1185">Reference proteome</keyword>
<evidence type="ECO:0000313" key="3">
    <source>
        <dbReference type="Proteomes" id="UP000316882"/>
    </source>
</evidence>
<keyword evidence="2" id="KW-0436">Ligase</keyword>
<dbReference type="EMBL" id="BJMH01000006">
    <property type="protein sequence ID" value="GEB32116.1"/>
    <property type="molecule type" value="Genomic_DNA"/>
</dbReference>
<name>A0A4Y3PJH4_BREPA</name>
<dbReference type="AlphaFoldDB" id="A0A4Y3PJH4"/>
<dbReference type="GO" id="GO:0002161">
    <property type="term" value="F:aminoacyl-tRNA deacylase activity"/>
    <property type="evidence" value="ECO:0007669"/>
    <property type="project" value="InterPro"/>
</dbReference>
<dbReference type="InterPro" id="IPR036754">
    <property type="entry name" value="YbaK/aa-tRNA-synt-asso_dom_sf"/>
</dbReference>
<dbReference type="GO" id="GO:0016874">
    <property type="term" value="F:ligase activity"/>
    <property type="evidence" value="ECO:0007669"/>
    <property type="project" value="UniProtKB-KW"/>
</dbReference>
<dbReference type="Proteomes" id="UP000316882">
    <property type="component" value="Unassembled WGS sequence"/>
</dbReference>
<comment type="caution">
    <text evidence="2">The sequence shown here is derived from an EMBL/GenBank/DDBJ whole genome shotgun (WGS) entry which is preliminary data.</text>
</comment>
<sequence>MQETSPLERVRAFVKRYDPQLEPIVYEQPLPTSEAAAAALGSEVGQIAKSILFRSGDQFALFVAAGDVKIHPKQVKAALGSGKAKMASMEEVEKVTGYRVGAVCPFALEQEVPVIVDTSLRRFPVVYTAAGIAESLLPVTYEALLAMTNAVEVDVAQAPQAP</sequence>
<dbReference type="PANTHER" id="PTHR30411">
    <property type="entry name" value="CYTOPLASMIC PROTEIN"/>
    <property type="match status" value="1"/>
</dbReference>
<organism evidence="2 3">
    <name type="scientific">Brevibacillus parabrevis</name>
    <dbReference type="NCBI Taxonomy" id="54914"/>
    <lineage>
        <taxon>Bacteria</taxon>
        <taxon>Bacillati</taxon>
        <taxon>Bacillota</taxon>
        <taxon>Bacilli</taxon>
        <taxon>Bacillales</taxon>
        <taxon>Paenibacillaceae</taxon>
        <taxon>Brevibacillus</taxon>
    </lineage>
</organism>
<dbReference type="SUPFAM" id="SSF55826">
    <property type="entry name" value="YbaK/ProRS associated domain"/>
    <property type="match status" value="1"/>
</dbReference>
<reference evidence="2 3" key="1">
    <citation type="submission" date="2019-06" db="EMBL/GenBank/DDBJ databases">
        <title>Whole genome shotgun sequence of Brevibacillus parabrevis NBRC 12334.</title>
        <authorList>
            <person name="Hosoyama A."/>
            <person name="Uohara A."/>
            <person name="Ohji S."/>
            <person name="Ichikawa N."/>
        </authorList>
    </citation>
    <scope>NUCLEOTIDE SEQUENCE [LARGE SCALE GENOMIC DNA]</scope>
    <source>
        <strain evidence="2 3">NBRC 12334</strain>
    </source>
</reference>
<evidence type="ECO:0000259" key="1">
    <source>
        <dbReference type="Pfam" id="PF04073"/>
    </source>
</evidence>
<protein>
    <submittedName>
        <fullName evidence="2">Aminoacyl-tRNA ligase</fullName>
    </submittedName>
</protein>